<dbReference type="InterPro" id="IPR036188">
    <property type="entry name" value="FAD/NAD-bd_sf"/>
</dbReference>
<name>A0A178IKL8_9BACT</name>
<dbReference type="RefSeq" id="WP_068770253.1">
    <property type="nucleotide sequence ID" value="NZ_CP109796.1"/>
</dbReference>
<comment type="caution">
    <text evidence="6">The sequence shown here is derived from an EMBL/GenBank/DDBJ whole genome shotgun (WGS) entry which is preliminary data.</text>
</comment>
<dbReference type="GO" id="GO:0051539">
    <property type="term" value="F:4 iron, 4 sulfur cluster binding"/>
    <property type="evidence" value="ECO:0007669"/>
    <property type="project" value="UniProtKB-KW"/>
</dbReference>
<reference evidence="6 7" key="1">
    <citation type="submission" date="2016-01" db="EMBL/GenBank/DDBJ databases">
        <title>High potential of lignocellulose degradation of a new Verrucomicrobia species.</title>
        <authorList>
            <person name="Wang Y."/>
            <person name="Shi Y."/>
            <person name="Qiu Z."/>
            <person name="Liu S."/>
            <person name="Yang H."/>
        </authorList>
    </citation>
    <scope>NUCLEOTIDE SEQUENCE [LARGE SCALE GENOMIC DNA]</scope>
    <source>
        <strain evidence="6 7">TSB47</strain>
    </source>
</reference>
<gene>
    <name evidence="6" type="ORF">AW736_10730</name>
</gene>
<keyword evidence="5" id="KW-0411">Iron-sulfur</keyword>
<organism evidence="6 7">
    <name type="scientific">Termitidicoccus mucosus</name>
    <dbReference type="NCBI Taxonomy" id="1184151"/>
    <lineage>
        <taxon>Bacteria</taxon>
        <taxon>Pseudomonadati</taxon>
        <taxon>Verrucomicrobiota</taxon>
        <taxon>Opitutia</taxon>
        <taxon>Opitutales</taxon>
        <taxon>Opitutaceae</taxon>
        <taxon>Termitidicoccus</taxon>
    </lineage>
</organism>
<keyword evidence="2" id="KW-0479">Metal-binding</keyword>
<dbReference type="Proteomes" id="UP000078486">
    <property type="component" value="Unassembled WGS sequence"/>
</dbReference>
<proteinExistence type="predicted"/>
<dbReference type="GO" id="GO:0046872">
    <property type="term" value="F:metal ion binding"/>
    <property type="evidence" value="ECO:0007669"/>
    <property type="project" value="UniProtKB-KW"/>
</dbReference>
<keyword evidence="3" id="KW-0560">Oxidoreductase</keyword>
<dbReference type="GO" id="GO:0016491">
    <property type="term" value="F:oxidoreductase activity"/>
    <property type="evidence" value="ECO:0007669"/>
    <property type="project" value="UniProtKB-KW"/>
</dbReference>
<evidence type="ECO:0000256" key="4">
    <source>
        <dbReference type="ARBA" id="ARBA00023004"/>
    </source>
</evidence>
<dbReference type="EMBL" id="LRRQ01000076">
    <property type="protein sequence ID" value="OAM89795.1"/>
    <property type="molecule type" value="Genomic_DNA"/>
</dbReference>
<dbReference type="OrthoDB" id="9777740at2"/>
<dbReference type="Gene3D" id="3.50.50.60">
    <property type="entry name" value="FAD/NAD(P)-binding domain"/>
    <property type="match status" value="1"/>
</dbReference>
<accession>A0A178IKL8</accession>
<dbReference type="Pfam" id="PF12831">
    <property type="entry name" value="FAD_oxidored"/>
    <property type="match status" value="1"/>
</dbReference>
<dbReference type="AlphaFoldDB" id="A0A178IKL8"/>
<dbReference type="PANTHER" id="PTHR43498">
    <property type="entry name" value="FERREDOXIN:COB-COM HETERODISULFIDE REDUCTASE SUBUNIT A"/>
    <property type="match status" value="1"/>
</dbReference>
<keyword evidence="7" id="KW-1185">Reference proteome</keyword>
<dbReference type="SUPFAM" id="SSF51905">
    <property type="entry name" value="FAD/NAD(P)-binding domain"/>
    <property type="match status" value="1"/>
</dbReference>
<evidence type="ECO:0000256" key="5">
    <source>
        <dbReference type="ARBA" id="ARBA00023014"/>
    </source>
</evidence>
<sequence length="459" mass="49449">MKTENNIIIEPARETPVYKETDVLVVGGGPAGIMAALAAAESGRRVVLAESRSHVGGNLTLGLPILGFLSQKKELIIKGLPQKLMERLKAKGAASDHQPCPLHVSLTIVDPEVIKTEAMAMLLEAGVEILLHTMFADAIVEDGKIKGCIFQGKGRREAILAGQVVDCTGDGDVAFQAGAPCEKGDAGGGMQPPTLMFRLDNVDTDKLRKSIAGQPGVYQMDFIPPDYFGQNSRFITVGLRNLIEKARADGVKVPTDRTIIITGIRKGEAWINMTRVKEIDGSDSHSLTDGEIIARQQIDGIVKYLTGYVPGFENAWFSMTSPFLGIRESRRVVGQYMLNRDDLLSCGKFADAVAVGSYPIDIHRPNDNDCTLEWCGDCYDIPYRSLVPQKIENLLIAGRCIGTTHEAMAATRVMSTCMAIGEAAGRAAAMCAADGITPAALDVKKLREALRASGAYLRS</sequence>
<evidence type="ECO:0000313" key="7">
    <source>
        <dbReference type="Proteomes" id="UP000078486"/>
    </source>
</evidence>
<evidence type="ECO:0000256" key="3">
    <source>
        <dbReference type="ARBA" id="ARBA00023002"/>
    </source>
</evidence>
<dbReference type="STRING" id="1184151.AW736_10730"/>
<evidence type="ECO:0000256" key="2">
    <source>
        <dbReference type="ARBA" id="ARBA00022723"/>
    </source>
</evidence>
<keyword evidence="4" id="KW-0408">Iron</keyword>
<dbReference type="InterPro" id="IPR039650">
    <property type="entry name" value="HdrA-like"/>
</dbReference>
<protein>
    <submittedName>
        <fullName evidence="6">FAD-binding protein</fullName>
    </submittedName>
</protein>
<evidence type="ECO:0000256" key="1">
    <source>
        <dbReference type="ARBA" id="ARBA00022485"/>
    </source>
</evidence>
<keyword evidence="1" id="KW-0004">4Fe-4S</keyword>
<evidence type="ECO:0000313" key="6">
    <source>
        <dbReference type="EMBL" id="OAM89795.1"/>
    </source>
</evidence>
<dbReference type="PANTHER" id="PTHR43498:SF1">
    <property type="entry name" value="COB--COM HETERODISULFIDE REDUCTASE IRON-SULFUR SUBUNIT A"/>
    <property type="match status" value="1"/>
</dbReference>